<name>A0A8J8SIN8_9FIRM</name>
<dbReference type="CDD" id="cd07814">
    <property type="entry name" value="SRPBCC_CalC_Aha1-like"/>
    <property type="match status" value="1"/>
</dbReference>
<reference evidence="3" key="1">
    <citation type="submission" date="2020-07" db="EMBL/GenBank/DDBJ databases">
        <title>Vallitalea pronyensis genome.</title>
        <authorList>
            <person name="Postec A."/>
        </authorList>
    </citation>
    <scope>NUCLEOTIDE SEQUENCE</scope>
    <source>
        <strain evidence="3">FatNI3</strain>
    </source>
</reference>
<feature type="domain" description="Activator of Hsp90 ATPase homologue 1/2-like C-terminal" evidence="2">
    <location>
        <begin position="20"/>
        <end position="146"/>
    </location>
</feature>
<dbReference type="SUPFAM" id="SSF55961">
    <property type="entry name" value="Bet v1-like"/>
    <property type="match status" value="1"/>
</dbReference>
<dbReference type="RefSeq" id="WP_212695334.1">
    <property type="nucleotide sequence ID" value="NZ_CP058649.1"/>
</dbReference>
<comment type="similarity">
    <text evidence="1">Belongs to the AHA1 family.</text>
</comment>
<dbReference type="InterPro" id="IPR023393">
    <property type="entry name" value="START-like_dom_sf"/>
</dbReference>
<sequence>MHDNTTLIYLECPIQKDIGAVWKLLSTKEGLKSFFAPDIDVNFKVGGKFEILFDMDQPAGLRGSEGMIILNIEPESMLSFTWNAPPSIPDIRAQMTVVHIYLEPTEDGCLLKLINSGYGKSESWQKARRYFIRAWGDIVLPRLKKVAEEGTHSF</sequence>
<dbReference type="Gene3D" id="3.30.530.20">
    <property type="match status" value="1"/>
</dbReference>
<gene>
    <name evidence="3" type="ORF">HZI73_21070</name>
</gene>
<evidence type="ECO:0000313" key="4">
    <source>
        <dbReference type="Proteomes" id="UP000683246"/>
    </source>
</evidence>
<dbReference type="EMBL" id="CP058649">
    <property type="protein sequence ID" value="QUI24642.1"/>
    <property type="molecule type" value="Genomic_DNA"/>
</dbReference>
<dbReference type="Proteomes" id="UP000683246">
    <property type="component" value="Chromosome"/>
</dbReference>
<dbReference type="AlphaFoldDB" id="A0A8J8SIN8"/>
<keyword evidence="4" id="KW-1185">Reference proteome</keyword>
<evidence type="ECO:0000313" key="3">
    <source>
        <dbReference type="EMBL" id="QUI24642.1"/>
    </source>
</evidence>
<accession>A0A8J8SIN8</accession>
<evidence type="ECO:0000256" key="1">
    <source>
        <dbReference type="ARBA" id="ARBA00006817"/>
    </source>
</evidence>
<evidence type="ECO:0000259" key="2">
    <source>
        <dbReference type="Pfam" id="PF08327"/>
    </source>
</evidence>
<dbReference type="KEGG" id="vpy:HZI73_21070"/>
<dbReference type="Pfam" id="PF08327">
    <property type="entry name" value="AHSA1"/>
    <property type="match status" value="1"/>
</dbReference>
<protein>
    <submittedName>
        <fullName evidence="3">SRPBCC domain-containing protein</fullName>
    </submittedName>
</protein>
<proteinExistence type="inferred from homology"/>
<dbReference type="InterPro" id="IPR013538">
    <property type="entry name" value="ASHA1/2-like_C"/>
</dbReference>
<organism evidence="3 4">
    <name type="scientific">Vallitalea pronyensis</name>
    <dbReference type="NCBI Taxonomy" id="1348613"/>
    <lineage>
        <taxon>Bacteria</taxon>
        <taxon>Bacillati</taxon>
        <taxon>Bacillota</taxon>
        <taxon>Clostridia</taxon>
        <taxon>Lachnospirales</taxon>
        <taxon>Vallitaleaceae</taxon>
        <taxon>Vallitalea</taxon>
    </lineage>
</organism>